<dbReference type="InterPro" id="IPR002625">
    <property type="entry name" value="Smr_dom"/>
</dbReference>
<dbReference type="InterPro" id="IPR036187">
    <property type="entry name" value="DNA_mismatch_repair_MutS_sf"/>
</dbReference>
<keyword evidence="8" id="KW-0175">Coiled coil</keyword>
<dbReference type="EMBL" id="DRTH01000104">
    <property type="protein sequence ID" value="HHF08489.1"/>
    <property type="molecule type" value="Genomic_DNA"/>
</dbReference>
<comment type="subunit">
    <text evidence="7">Homodimer. Binds to stalled ribosomes, contacting rRNA.</text>
</comment>
<dbReference type="SUPFAM" id="SSF52540">
    <property type="entry name" value="P-loop containing nucleoside triphosphate hydrolases"/>
    <property type="match status" value="1"/>
</dbReference>
<evidence type="ECO:0000256" key="7">
    <source>
        <dbReference type="HAMAP-Rule" id="MF_00092"/>
    </source>
</evidence>
<dbReference type="FunFam" id="3.40.50.300:FF:000830">
    <property type="entry name" value="Endonuclease MutS2"/>
    <property type="match status" value="1"/>
</dbReference>
<evidence type="ECO:0000313" key="10">
    <source>
        <dbReference type="EMBL" id="HHF08489.1"/>
    </source>
</evidence>
<dbReference type="SUPFAM" id="SSF48334">
    <property type="entry name" value="DNA repair protein MutS, domain III"/>
    <property type="match status" value="1"/>
</dbReference>
<keyword evidence="5 7" id="KW-0694">RNA-binding</keyword>
<evidence type="ECO:0000256" key="3">
    <source>
        <dbReference type="ARBA" id="ARBA00022801"/>
    </source>
</evidence>
<dbReference type="InterPro" id="IPR027417">
    <property type="entry name" value="P-loop_NTPase"/>
</dbReference>
<dbReference type="EC" id="3.1.-.-" evidence="7"/>
<dbReference type="SMART" id="SM00534">
    <property type="entry name" value="MUTSac"/>
    <property type="match status" value="1"/>
</dbReference>
<keyword evidence="6 7" id="KW-0238">DNA-binding</keyword>
<dbReference type="Pfam" id="PF01713">
    <property type="entry name" value="Smr"/>
    <property type="match status" value="1"/>
</dbReference>
<dbReference type="GO" id="GO:0019843">
    <property type="term" value="F:rRNA binding"/>
    <property type="evidence" value="ECO:0007669"/>
    <property type="project" value="UniProtKB-UniRule"/>
</dbReference>
<dbReference type="Gene3D" id="3.40.50.300">
    <property type="entry name" value="P-loop containing nucleotide triphosphate hydrolases"/>
    <property type="match status" value="1"/>
</dbReference>
<organism evidence="10">
    <name type="scientific">Kosmotoga arenicorallina</name>
    <dbReference type="NCBI Taxonomy" id="688066"/>
    <lineage>
        <taxon>Bacteria</taxon>
        <taxon>Thermotogati</taxon>
        <taxon>Thermotogota</taxon>
        <taxon>Thermotogae</taxon>
        <taxon>Kosmotogales</taxon>
        <taxon>Kosmotogaceae</taxon>
        <taxon>Kosmotoga</taxon>
    </lineage>
</organism>
<dbReference type="GO" id="GO:0016887">
    <property type="term" value="F:ATP hydrolysis activity"/>
    <property type="evidence" value="ECO:0007669"/>
    <property type="project" value="InterPro"/>
</dbReference>
<dbReference type="GO" id="GO:0005524">
    <property type="term" value="F:ATP binding"/>
    <property type="evidence" value="ECO:0007669"/>
    <property type="project" value="UniProtKB-UniRule"/>
</dbReference>
<dbReference type="GO" id="GO:0004519">
    <property type="term" value="F:endonuclease activity"/>
    <property type="evidence" value="ECO:0007669"/>
    <property type="project" value="UniProtKB-UniRule"/>
</dbReference>
<dbReference type="GO" id="GO:0006298">
    <property type="term" value="P:mismatch repair"/>
    <property type="evidence" value="ECO:0007669"/>
    <property type="project" value="InterPro"/>
</dbReference>
<evidence type="ECO:0000256" key="1">
    <source>
        <dbReference type="ARBA" id="ARBA00022730"/>
    </source>
</evidence>
<comment type="function">
    <text evidence="7">Endonuclease that is involved in the suppression of homologous recombination and thus may have a key role in the control of bacterial genetic diversity.</text>
</comment>
<dbReference type="EC" id="3.6.4.-" evidence="7"/>
<dbReference type="PROSITE" id="PS50828">
    <property type="entry name" value="SMR"/>
    <property type="match status" value="1"/>
</dbReference>
<dbReference type="GO" id="GO:0030983">
    <property type="term" value="F:mismatched DNA binding"/>
    <property type="evidence" value="ECO:0007669"/>
    <property type="project" value="InterPro"/>
</dbReference>
<dbReference type="NCBIfam" id="TIGR01069">
    <property type="entry name" value="mutS2"/>
    <property type="match status" value="1"/>
</dbReference>
<dbReference type="GO" id="GO:0043023">
    <property type="term" value="F:ribosomal large subunit binding"/>
    <property type="evidence" value="ECO:0007669"/>
    <property type="project" value="UniProtKB-UniRule"/>
</dbReference>
<dbReference type="AlphaFoldDB" id="A0A7C5HWL4"/>
<dbReference type="Gene3D" id="3.30.1370.110">
    <property type="match status" value="1"/>
</dbReference>
<keyword evidence="7" id="KW-0540">Nuclease</keyword>
<keyword evidence="2 7" id="KW-0547">Nucleotide-binding</keyword>
<dbReference type="CDD" id="cd03280">
    <property type="entry name" value="ABC_MutS2"/>
    <property type="match status" value="1"/>
</dbReference>
<feature type="domain" description="Smr" evidence="9">
    <location>
        <begin position="697"/>
        <end position="771"/>
    </location>
</feature>
<evidence type="ECO:0000256" key="6">
    <source>
        <dbReference type="ARBA" id="ARBA00023125"/>
    </source>
</evidence>
<dbReference type="SUPFAM" id="SSF160443">
    <property type="entry name" value="SMR domain-like"/>
    <property type="match status" value="1"/>
</dbReference>
<feature type="binding site" evidence="7">
    <location>
        <begin position="332"/>
        <end position="339"/>
    </location>
    <ligand>
        <name>ATP</name>
        <dbReference type="ChEBI" id="CHEBI:30616"/>
    </ligand>
</feature>
<dbReference type="GO" id="GO:0140664">
    <property type="term" value="F:ATP-dependent DNA damage sensor activity"/>
    <property type="evidence" value="ECO:0007669"/>
    <property type="project" value="InterPro"/>
</dbReference>
<dbReference type="InterPro" id="IPR007696">
    <property type="entry name" value="DNA_mismatch_repair_MutS_core"/>
</dbReference>
<evidence type="ECO:0000256" key="5">
    <source>
        <dbReference type="ARBA" id="ARBA00022884"/>
    </source>
</evidence>
<dbReference type="SMART" id="SM00533">
    <property type="entry name" value="MUTSd"/>
    <property type="match status" value="1"/>
</dbReference>
<dbReference type="GO" id="GO:0072344">
    <property type="term" value="P:rescue of stalled ribosome"/>
    <property type="evidence" value="ECO:0007669"/>
    <property type="project" value="UniProtKB-UniRule"/>
</dbReference>
<dbReference type="PANTHER" id="PTHR48466:SF2">
    <property type="entry name" value="OS10G0509000 PROTEIN"/>
    <property type="match status" value="1"/>
</dbReference>
<dbReference type="SMART" id="SM00463">
    <property type="entry name" value="SMR"/>
    <property type="match status" value="1"/>
</dbReference>
<proteinExistence type="inferred from homology"/>
<accession>A0A7C5HWL4</accession>
<dbReference type="Proteomes" id="UP000886129">
    <property type="component" value="Unassembled WGS sequence"/>
</dbReference>
<dbReference type="InterPro" id="IPR000432">
    <property type="entry name" value="DNA_mismatch_repair_MutS_C"/>
</dbReference>
<dbReference type="InterPro" id="IPR045076">
    <property type="entry name" value="MutS"/>
</dbReference>
<keyword evidence="4 7" id="KW-0067">ATP-binding</keyword>
<dbReference type="HAMAP" id="MF_00092">
    <property type="entry name" value="MutS2"/>
    <property type="match status" value="1"/>
</dbReference>
<name>A0A7C5HWL4_9BACT</name>
<sequence length="771" mass="87032">MFLQRSSELKNITELNKVLKNITKHCFSDYGKEAITNLEPFEVNYRSRLSRSAELYRFILKYGEPPLYGVLNLKAEIQQAVNGAILSGEQLFRIAKTLGAICQIRQFFAQHSEEIPELWTLLSPLNCERTLINAINHAINEEGEVVDKASPLLREIRNELKQLNRTLRSKLESVVSNYRTELTDSIALTREGRYVLPLIASRKTLYDGIIHGSSSSGATVYFEPKELVPLNNRLRMLKSSEEEEVRRILRELTTKFFKVTERLQQDLHIISELDINNASAMYAKKHRGSFVFPHNGRKMMLLNARHPLIDDEKVVPIDFTMPEDAGAVVITGPNTGGKTVALKTIGLCVLMTMCGLPILADESSKIPEFKNVFVDIGDEQSIEQSLSTFSSHISRIIEVINNCDENSLVLLDELGAGTDPVEGAALSMAIIDMLLTKKAKTVVSTHLSPLKIYALNKPEVINASVEFDVDTLKPTYHLIMGIPGSSNALEISRRLGLPGEVLNKAKEYMSNESTNFEALISELHKERSKIEIIKRELIEEKQKLEELKEKYNERFEKLKKKRLGELDRELKELEEKLSTYIRKIEESINLGRSEKEEDKIKAVKELYKAKEKLHRSPSMHSVTDDIHIEAGDNVKILDTGVIAEVISVKEGKAFLKAGILTLEVPLSKLEKVKPLQKGDEEKSNSIVSGIQRFSDELDIRGMTTDDVPFVLDDFIDSLIRTNRSKGYIIHGKGTGKLAEAVWKHLRQKRIVKRFRIGTPKEGGHGVTVIEV</sequence>
<dbReference type="PIRSF" id="PIRSF005814">
    <property type="entry name" value="MutS_YshD"/>
    <property type="match status" value="1"/>
</dbReference>
<evidence type="ECO:0000256" key="8">
    <source>
        <dbReference type="SAM" id="Coils"/>
    </source>
</evidence>
<dbReference type="Pfam" id="PF20297">
    <property type="entry name" value="MSSS"/>
    <property type="match status" value="1"/>
</dbReference>
<feature type="coiled-coil region" evidence="8">
    <location>
        <begin position="520"/>
        <end position="613"/>
    </location>
</feature>
<dbReference type="PANTHER" id="PTHR48466">
    <property type="entry name" value="OS10G0509000 PROTEIN-RELATED"/>
    <property type="match status" value="1"/>
</dbReference>
<evidence type="ECO:0000256" key="2">
    <source>
        <dbReference type="ARBA" id="ARBA00022741"/>
    </source>
</evidence>
<dbReference type="GO" id="GO:0045910">
    <property type="term" value="P:negative regulation of DNA recombination"/>
    <property type="evidence" value="ECO:0007669"/>
    <property type="project" value="InterPro"/>
</dbReference>
<keyword evidence="3 7" id="KW-0378">Hydrolase</keyword>
<dbReference type="PROSITE" id="PS00486">
    <property type="entry name" value="DNA_MISMATCH_REPAIR_2"/>
    <property type="match status" value="1"/>
</dbReference>
<dbReference type="InterPro" id="IPR036063">
    <property type="entry name" value="Smr_dom_sf"/>
</dbReference>
<evidence type="ECO:0000256" key="4">
    <source>
        <dbReference type="ARBA" id="ARBA00022840"/>
    </source>
</evidence>
<comment type="function">
    <text evidence="7">Acts as a ribosome collision sensor, splitting the ribosome into its 2 subunits. Detects stalled/collided 70S ribosomes which it binds and splits by an ATP-hydrolysis driven conformational change. Acts upstream of the ribosome quality control system (RQC), a ribosome-associated complex that mediates the extraction of incompletely synthesized nascent chains from stalled ribosomes and their subsequent degradation. Probably generates substrates for RQC.</text>
</comment>
<gene>
    <name evidence="7" type="primary">mutS2</name>
    <name evidence="7" type="synonym">rqcU</name>
    <name evidence="10" type="ORF">ENL26_01790</name>
</gene>
<keyword evidence="1 7" id="KW-0699">rRNA-binding</keyword>
<dbReference type="InterPro" id="IPR046893">
    <property type="entry name" value="MSSS"/>
</dbReference>
<evidence type="ECO:0000259" key="9">
    <source>
        <dbReference type="PROSITE" id="PS50828"/>
    </source>
</evidence>
<dbReference type="InterPro" id="IPR005747">
    <property type="entry name" value="MutS2"/>
</dbReference>
<protein>
    <recommendedName>
        <fullName evidence="7">Endonuclease MutS2</fullName>
        <ecNumber evidence="7">3.1.-.-</ecNumber>
    </recommendedName>
    <alternativeName>
        <fullName evidence="7">Ribosome-associated protein quality control-upstream factor</fullName>
        <shortName evidence="7">RQC-upstream factor</shortName>
        <shortName evidence="7">RqcU</shortName>
        <ecNumber evidence="7">3.6.4.-</ecNumber>
    </alternativeName>
</protein>
<comment type="caution">
    <text evidence="10">The sequence shown here is derived from an EMBL/GenBank/DDBJ whole genome shotgun (WGS) entry which is preliminary data.</text>
</comment>
<reference evidence="10" key="1">
    <citation type="journal article" date="2020" name="mSystems">
        <title>Genome- and Community-Level Interaction Insights into Carbon Utilization and Element Cycling Functions of Hydrothermarchaeota in Hydrothermal Sediment.</title>
        <authorList>
            <person name="Zhou Z."/>
            <person name="Liu Y."/>
            <person name="Xu W."/>
            <person name="Pan J."/>
            <person name="Luo Z.H."/>
            <person name="Li M."/>
        </authorList>
    </citation>
    <scope>NUCLEOTIDE SEQUENCE [LARGE SCALE GENOMIC DNA]</scope>
    <source>
        <strain evidence="10">HyVt-80</strain>
    </source>
</reference>
<dbReference type="Pfam" id="PF00488">
    <property type="entry name" value="MutS_V"/>
    <property type="match status" value="1"/>
</dbReference>
<keyword evidence="7 10" id="KW-0255">Endonuclease</keyword>
<comment type="similarity">
    <text evidence="7">Belongs to the DNA mismatch repair MutS family. MutS2 subfamily.</text>
</comment>